<keyword evidence="1" id="KW-0812">Transmembrane</keyword>
<feature type="transmembrane region" description="Helical" evidence="1">
    <location>
        <begin position="49"/>
        <end position="70"/>
    </location>
</feature>
<reference evidence="3 4" key="1">
    <citation type="submission" date="2019-08" db="EMBL/GenBank/DDBJ databases">
        <title>In-depth cultivation of the pig gut microbiome towards novel bacterial diversity and tailored functional studies.</title>
        <authorList>
            <person name="Wylensek D."/>
            <person name="Hitch T.C.A."/>
            <person name="Clavel T."/>
        </authorList>
    </citation>
    <scope>NUCLEOTIDE SEQUENCE [LARGE SCALE GENOMIC DNA]</scope>
    <source>
        <strain evidence="3 4">WCA-389-WT-23B</strain>
    </source>
</reference>
<dbReference type="InterPro" id="IPR002656">
    <property type="entry name" value="Acyl_transf_3_dom"/>
</dbReference>
<dbReference type="Pfam" id="PF01757">
    <property type="entry name" value="Acyl_transf_3"/>
    <property type="match status" value="1"/>
</dbReference>
<feature type="transmembrane region" description="Helical" evidence="1">
    <location>
        <begin position="20"/>
        <end position="37"/>
    </location>
</feature>
<dbReference type="EMBL" id="VUMI01000012">
    <property type="protein sequence ID" value="MSS88481.1"/>
    <property type="molecule type" value="Genomic_DNA"/>
</dbReference>
<accession>A0A6N7VZP2</accession>
<comment type="caution">
    <text evidence="3">The sequence shown here is derived from an EMBL/GenBank/DDBJ whole genome shotgun (WGS) entry which is preliminary data.</text>
</comment>
<keyword evidence="1" id="KW-0472">Membrane</keyword>
<feature type="transmembrane region" description="Helical" evidence="1">
    <location>
        <begin position="294"/>
        <end position="312"/>
    </location>
</feature>
<evidence type="ECO:0000259" key="2">
    <source>
        <dbReference type="Pfam" id="PF01757"/>
    </source>
</evidence>
<dbReference type="PANTHER" id="PTHR37312">
    <property type="entry name" value="MEMBRANE-BOUND ACYLTRANSFERASE YKRP-RELATED"/>
    <property type="match status" value="1"/>
</dbReference>
<feature type="transmembrane region" description="Helical" evidence="1">
    <location>
        <begin position="259"/>
        <end position="282"/>
    </location>
</feature>
<feature type="transmembrane region" description="Helical" evidence="1">
    <location>
        <begin position="187"/>
        <end position="207"/>
    </location>
</feature>
<dbReference type="GO" id="GO:0016747">
    <property type="term" value="F:acyltransferase activity, transferring groups other than amino-acyl groups"/>
    <property type="evidence" value="ECO:0007669"/>
    <property type="project" value="InterPro"/>
</dbReference>
<keyword evidence="1" id="KW-1133">Transmembrane helix</keyword>
<dbReference type="Proteomes" id="UP000436047">
    <property type="component" value="Unassembled WGS sequence"/>
</dbReference>
<organism evidence="3 4">
    <name type="scientific">Eisenbergiella porci</name>
    <dbReference type="NCBI Taxonomy" id="2652274"/>
    <lineage>
        <taxon>Bacteria</taxon>
        <taxon>Bacillati</taxon>
        <taxon>Bacillota</taxon>
        <taxon>Clostridia</taxon>
        <taxon>Lachnospirales</taxon>
        <taxon>Lachnospiraceae</taxon>
        <taxon>Eisenbergiella</taxon>
    </lineage>
</organism>
<keyword evidence="3" id="KW-0808">Transferase</keyword>
<dbReference type="RefSeq" id="WP_207708410.1">
    <property type="nucleotide sequence ID" value="NZ_JAXDZL010000157.1"/>
</dbReference>
<protein>
    <submittedName>
        <fullName evidence="3">Acyltransferase</fullName>
    </submittedName>
</protein>
<evidence type="ECO:0000313" key="4">
    <source>
        <dbReference type="Proteomes" id="UP000436047"/>
    </source>
</evidence>
<keyword evidence="4" id="KW-1185">Reference proteome</keyword>
<sequence length="371" mass="42262">MKKRRDFILMGLGKKQQIGWINCAKFFAILAVVIDHVKGILYEDEAVQYIFFYSVTVFLFLAGMTAYYSLQNRKPEESFGRWVVRRIGGILVPYLAAVAVYQYVRTGFQLNLGAFVLWAVNFNLEGQFYYVLIYIQLIAAAPVLYLLVMNCRRGKAAFLFRGIFLVLAWFASMFCMKHTFALETYGGGKYLLGGTYLFVFAAGMVAADMHISLSNKKKAGIASAASVVLLAGAMAFLLHDRLAWDESMFGWLLRVNPPGITLILYSLAVIFFLFSVCTFLAMLQNRVVDKILQALQYLGKYTLYIFLYHTLILDTLLPKLTFLDNGPAFLKILVYMAGMLLLPLAGKNLYDWLKRAMVRKTRKEEMMLKEK</sequence>
<proteinExistence type="predicted"/>
<feature type="transmembrane region" description="Helical" evidence="1">
    <location>
        <begin position="159"/>
        <end position="181"/>
    </location>
</feature>
<evidence type="ECO:0000313" key="3">
    <source>
        <dbReference type="EMBL" id="MSS88481.1"/>
    </source>
</evidence>
<gene>
    <name evidence="3" type="ORF">FYJ45_09290</name>
</gene>
<dbReference type="InterPro" id="IPR052734">
    <property type="entry name" value="Nod_factor_acetyltransferase"/>
</dbReference>
<keyword evidence="3" id="KW-0012">Acyltransferase</keyword>
<feature type="transmembrane region" description="Helical" evidence="1">
    <location>
        <begin position="82"/>
        <end position="104"/>
    </location>
</feature>
<dbReference type="PANTHER" id="PTHR37312:SF1">
    <property type="entry name" value="MEMBRANE-BOUND ACYLTRANSFERASE YKRP-RELATED"/>
    <property type="match status" value="1"/>
</dbReference>
<feature type="transmembrane region" description="Helical" evidence="1">
    <location>
        <begin position="219"/>
        <end position="239"/>
    </location>
</feature>
<feature type="transmembrane region" description="Helical" evidence="1">
    <location>
        <begin position="332"/>
        <end position="350"/>
    </location>
</feature>
<dbReference type="GeneID" id="86053248"/>
<dbReference type="AlphaFoldDB" id="A0A6N7VZP2"/>
<feature type="domain" description="Acyltransferase 3" evidence="2">
    <location>
        <begin position="19"/>
        <end position="344"/>
    </location>
</feature>
<feature type="transmembrane region" description="Helical" evidence="1">
    <location>
        <begin position="128"/>
        <end position="147"/>
    </location>
</feature>
<evidence type="ECO:0000256" key="1">
    <source>
        <dbReference type="SAM" id="Phobius"/>
    </source>
</evidence>
<name>A0A6N7VZP2_9FIRM</name>